<evidence type="ECO:0000256" key="1">
    <source>
        <dbReference type="SAM" id="SignalP"/>
    </source>
</evidence>
<dbReference type="GO" id="GO:0005975">
    <property type="term" value="P:carbohydrate metabolic process"/>
    <property type="evidence" value="ECO:0007669"/>
    <property type="project" value="InterPro"/>
</dbReference>
<dbReference type="InterPro" id="IPR033433">
    <property type="entry name" value="GtaA_N"/>
</dbReference>
<dbReference type="SUPFAM" id="SSF48208">
    <property type="entry name" value="Six-hairpin glycosidases"/>
    <property type="match status" value="1"/>
</dbReference>
<evidence type="ECO:0000313" key="4">
    <source>
        <dbReference type="EMBL" id="PSN66330.1"/>
    </source>
</evidence>
<dbReference type="InterPro" id="IPR052743">
    <property type="entry name" value="Glutaminase_GtaA"/>
</dbReference>
<feature type="domain" description="Glutaminase A central" evidence="2">
    <location>
        <begin position="341"/>
        <end position="691"/>
    </location>
</feature>
<dbReference type="Pfam" id="PF17168">
    <property type="entry name" value="DUF5127"/>
    <property type="match status" value="1"/>
</dbReference>
<dbReference type="STRING" id="1448308.A0A2T2NLS0"/>
<evidence type="ECO:0000259" key="3">
    <source>
        <dbReference type="Pfam" id="PF17168"/>
    </source>
</evidence>
<feature type="chain" id="PRO_5015674729" evidence="1">
    <location>
        <begin position="20"/>
        <end position="695"/>
    </location>
</feature>
<dbReference type="InterPro" id="IPR012341">
    <property type="entry name" value="6hp_glycosidase-like_sf"/>
</dbReference>
<dbReference type="InterPro" id="IPR032514">
    <property type="entry name" value="GtaA_central"/>
</dbReference>
<dbReference type="GO" id="GO:0003824">
    <property type="term" value="F:catalytic activity"/>
    <property type="evidence" value="ECO:0007669"/>
    <property type="project" value="UniProtKB-ARBA"/>
</dbReference>
<dbReference type="AlphaFoldDB" id="A0A2T2NLS0"/>
<dbReference type="InterPro" id="IPR008928">
    <property type="entry name" value="6-hairpin_glycosidase_sf"/>
</dbReference>
<organism evidence="4 5">
    <name type="scientific">Corynespora cassiicola Philippines</name>
    <dbReference type="NCBI Taxonomy" id="1448308"/>
    <lineage>
        <taxon>Eukaryota</taxon>
        <taxon>Fungi</taxon>
        <taxon>Dikarya</taxon>
        <taxon>Ascomycota</taxon>
        <taxon>Pezizomycotina</taxon>
        <taxon>Dothideomycetes</taxon>
        <taxon>Pleosporomycetidae</taxon>
        <taxon>Pleosporales</taxon>
        <taxon>Corynesporascaceae</taxon>
        <taxon>Corynespora</taxon>
    </lineage>
</organism>
<feature type="signal peptide" evidence="1">
    <location>
        <begin position="1"/>
        <end position="19"/>
    </location>
</feature>
<dbReference type="PANTHER" id="PTHR31987:SF1">
    <property type="entry name" value="GLUTAMINASE A"/>
    <property type="match status" value="1"/>
</dbReference>
<gene>
    <name evidence="4" type="ORF">BS50DRAFT_669144</name>
</gene>
<name>A0A2T2NLS0_CORCC</name>
<dbReference type="OrthoDB" id="431715at2759"/>
<dbReference type="PANTHER" id="PTHR31987">
    <property type="entry name" value="GLUTAMINASE A-RELATED"/>
    <property type="match status" value="1"/>
</dbReference>
<accession>A0A2T2NLS0</accession>
<dbReference type="Pfam" id="PF16335">
    <property type="entry name" value="GtaA_6_Hairpin"/>
    <property type="match status" value="1"/>
</dbReference>
<evidence type="ECO:0000313" key="5">
    <source>
        <dbReference type="Proteomes" id="UP000240883"/>
    </source>
</evidence>
<evidence type="ECO:0000259" key="2">
    <source>
        <dbReference type="Pfam" id="PF16335"/>
    </source>
</evidence>
<dbReference type="EMBL" id="KZ678136">
    <property type="protein sequence ID" value="PSN66330.1"/>
    <property type="molecule type" value="Genomic_DNA"/>
</dbReference>
<reference evidence="4 5" key="1">
    <citation type="journal article" date="2018" name="Front. Microbiol.">
        <title>Genome-Wide Analysis of Corynespora cassiicola Leaf Fall Disease Putative Effectors.</title>
        <authorList>
            <person name="Lopez D."/>
            <person name="Ribeiro S."/>
            <person name="Label P."/>
            <person name="Fumanal B."/>
            <person name="Venisse J.S."/>
            <person name="Kohler A."/>
            <person name="de Oliveira R.R."/>
            <person name="Labutti K."/>
            <person name="Lipzen A."/>
            <person name="Lail K."/>
            <person name="Bauer D."/>
            <person name="Ohm R.A."/>
            <person name="Barry K.W."/>
            <person name="Spatafora J."/>
            <person name="Grigoriev I.V."/>
            <person name="Martin F.M."/>
            <person name="Pujade-Renaud V."/>
        </authorList>
    </citation>
    <scope>NUCLEOTIDE SEQUENCE [LARGE SCALE GENOMIC DNA]</scope>
    <source>
        <strain evidence="4 5">Philippines</strain>
    </source>
</reference>
<feature type="domain" description="Glutaminase A N-terminal" evidence="3">
    <location>
        <begin position="104"/>
        <end position="335"/>
    </location>
</feature>
<sequence>MLYLYQYLLVGFFIVLTVSKSTFTPTRPPSLPLAVKSPYLSAWLPAGSQGGNGGYLPGQWPKFWMGPPLGWAGLIRVDGKTFTWLGAPKNIANATQVAYEYTSTRSIFTIEVDGKVTLTATFLSPITPEDYERQSLTFSYLQVEVSSMDGCDHEVSLYSDISAEWVSGDLTSTAQWDYGTTGNISYHKVWKQNQQHFSEINDMAEWGNAYYATDTVAGLTYQSGVDEDVRGAFVKKGKLANTKDTGFRPINSRWPVFGFAVDLGTVNEQSTSTLFTIGLCQDEAIQFLGAGGLTILPSLWKTYYGDDITALSFFHNDYTESSKLCSELDDQIASDSVAAAGENYKILTTLAVRQVFGATQFVGESGKYYLFLKEISSNGNTQTVDVIFPASPIFYYLNPDLVRLLLEPHFENQESGHYPNSSAIHDLGTHYPNATGHPDGQDESMPLEECGNQLTMVLAYVQRSGNTEYLKQHYPILQQWTEYLVSDSLYPAQQLSTDDFAGHLANQTNLALKGIIGIKAMSEIATLIGDTAAAQNYTNIAHDFLSKWLAMTMNLAADPPHSILNYNNASTFNLLYNLYNDRLLSTRLVPDTVYDMQSAFYPTVIDPYGIPLDSRNRFWTKSDWQMFCAAVAEEETRDLIIERLARWVGETRTSLPCSDLYMTDLGGFPPSKEGTIVFRARPVIGGMFALLALEG</sequence>
<protein>
    <submittedName>
        <fullName evidence="4">DUF1793-domain-containing protein</fullName>
    </submittedName>
</protein>
<proteinExistence type="predicted"/>
<dbReference type="Proteomes" id="UP000240883">
    <property type="component" value="Unassembled WGS sequence"/>
</dbReference>
<keyword evidence="5" id="KW-1185">Reference proteome</keyword>
<keyword evidence="1" id="KW-0732">Signal</keyword>
<dbReference type="Gene3D" id="1.50.10.10">
    <property type="match status" value="1"/>
</dbReference>